<name>L1JQI4_GUITC</name>
<dbReference type="PaxDb" id="55529-EKX50445"/>
<evidence type="ECO:0000313" key="2">
    <source>
        <dbReference type="EnsemblProtists" id="EKX50445"/>
    </source>
</evidence>
<keyword evidence="3" id="KW-1185">Reference proteome</keyword>
<dbReference type="HOGENOM" id="CLU_846212_0_0_1"/>
<sequence>MCSDFIYDVAVCVKVDDESELDKKEGGHGFRFGTTTFIPVPTYSSSEHEILQYSYIQKLLGFVSDGELSFSLCDMCCEQCGMFLGLKVCNLGVTSKSGDVEAENLVALQRQGITDGRTQGSRFVLPGVNLNWFALTINEMLNLEHSEENWDENFNLTDIDTMKTFRPIKKGEALLCKQRLNIIDKACNSLITSGNIHCSHCNNAIAPGRAVLNEKGMEPEEEEGDLVFVAGMTAGSYIEEDEERRSSRFAGVVVKDVSCAGCRRRVGWKHLVIPEEEWDGDEMLSSHRHLHGVFCLRRHLITREGASSIRSDTSLAQRILPAEFQTPAS</sequence>
<reference evidence="3" key="2">
    <citation type="submission" date="2012-11" db="EMBL/GenBank/DDBJ databases">
        <authorList>
            <person name="Kuo A."/>
            <person name="Curtis B.A."/>
            <person name="Tanifuji G."/>
            <person name="Burki F."/>
            <person name="Gruber A."/>
            <person name="Irimia M."/>
            <person name="Maruyama S."/>
            <person name="Arias M.C."/>
            <person name="Ball S.G."/>
            <person name="Gile G.H."/>
            <person name="Hirakawa Y."/>
            <person name="Hopkins J.F."/>
            <person name="Rensing S.A."/>
            <person name="Schmutz J."/>
            <person name="Symeonidi A."/>
            <person name="Elias M."/>
            <person name="Eveleigh R.J."/>
            <person name="Herman E.K."/>
            <person name="Klute M.J."/>
            <person name="Nakayama T."/>
            <person name="Obornik M."/>
            <person name="Reyes-Prieto A."/>
            <person name="Armbrust E.V."/>
            <person name="Aves S.J."/>
            <person name="Beiko R.G."/>
            <person name="Coutinho P."/>
            <person name="Dacks J.B."/>
            <person name="Durnford D.G."/>
            <person name="Fast N.M."/>
            <person name="Green B.R."/>
            <person name="Grisdale C."/>
            <person name="Hempe F."/>
            <person name="Henrissat B."/>
            <person name="Hoppner M.P."/>
            <person name="Ishida K.-I."/>
            <person name="Kim E."/>
            <person name="Koreny L."/>
            <person name="Kroth P.G."/>
            <person name="Liu Y."/>
            <person name="Malik S.-B."/>
            <person name="Maier U.G."/>
            <person name="McRose D."/>
            <person name="Mock T."/>
            <person name="Neilson J.A."/>
            <person name="Onodera N.T."/>
            <person name="Poole A.M."/>
            <person name="Pritham E.J."/>
            <person name="Richards T.A."/>
            <person name="Rocap G."/>
            <person name="Roy S.W."/>
            <person name="Sarai C."/>
            <person name="Schaack S."/>
            <person name="Shirato S."/>
            <person name="Slamovits C.H."/>
            <person name="Spencer D.F."/>
            <person name="Suzuki S."/>
            <person name="Worden A.Z."/>
            <person name="Zauner S."/>
            <person name="Barry K."/>
            <person name="Bell C."/>
            <person name="Bharti A.K."/>
            <person name="Crow J.A."/>
            <person name="Grimwood J."/>
            <person name="Kramer R."/>
            <person name="Lindquist E."/>
            <person name="Lucas S."/>
            <person name="Salamov A."/>
            <person name="McFadden G.I."/>
            <person name="Lane C.E."/>
            <person name="Keeling P.J."/>
            <person name="Gray M.W."/>
            <person name="Grigoriev I.V."/>
            <person name="Archibald J.M."/>
        </authorList>
    </citation>
    <scope>NUCLEOTIDE SEQUENCE</scope>
    <source>
        <strain evidence="3">CCMP2712</strain>
    </source>
</reference>
<dbReference type="Proteomes" id="UP000011087">
    <property type="component" value="Unassembled WGS sequence"/>
</dbReference>
<evidence type="ECO:0000313" key="3">
    <source>
        <dbReference type="Proteomes" id="UP000011087"/>
    </source>
</evidence>
<accession>L1JQI4</accession>
<evidence type="ECO:0008006" key="4">
    <source>
        <dbReference type="Google" id="ProtNLM"/>
    </source>
</evidence>
<dbReference type="KEGG" id="gtt:GUITHDRAFT_151153"/>
<reference evidence="1 3" key="1">
    <citation type="journal article" date="2012" name="Nature">
        <title>Algal genomes reveal evolutionary mosaicism and the fate of nucleomorphs.</title>
        <authorList>
            <consortium name="DOE Joint Genome Institute"/>
            <person name="Curtis B.A."/>
            <person name="Tanifuji G."/>
            <person name="Burki F."/>
            <person name="Gruber A."/>
            <person name="Irimia M."/>
            <person name="Maruyama S."/>
            <person name="Arias M.C."/>
            <person name="Ball S.G."/>
            <person name="Gile G.H."/>
            <person name="Hirakawa Y."/>
            <person name="Hopkins J.F."/>
            <person name="Kuo A."/>
            <person name="Rensing S.A."/>
            <person name="Schmutz J."/>
            <person name="Symeonidi A."/>
            <person name="Elias M."/>
            <person name="Eveleigh R.J."/>
            <person name="Herman E.K."/>
            <person name="Klute M.J."/>
            <person name="Nakayama T."/>
            <person name="Obornik M."/>
            <person name="Reyes-Prieto A."/>
            <person name="Armbrust E.V."/>
            <person name="Aves S.J."/>
            <person name="Beiko R.G."/>
            <person name="Coutinho P."/>
            <person name="Dacks J.B."/>
            <person name="Durnford D.G."/>
            <person name="Fast N.M."/>
            <person name="Green B.R."/>
            <person name="Grisdale C.J."/>
            <person name="Hempel F."/>
            <person name="Henrissat B."/>
            <person name="Hoppner M.P."/>
            <person name="Ishida K."/>
            <person name="Kim E."/>
            <person name="Koreny L."/>
            <person name="Kroth P.G."/>
            <person name="Liu Y."/>
            <person name="Malik S.B."/>
            <person name="Maier U.G."/>
            <person name="McRose D."/>
            <person name="Mock T."/>
            <person name="Neilson J.A."/>
            <person name="Onodera N.T."/>
            <person name="Poole A.M."/>
            <person name="Pritham E.J."/>
            <person name="Richards T.A."/>
            <person name="Rocap G."/>
            <person name="Roy S.W."/>
            <person name="Sarai C."/>
            <person name="Schaack S."/>
            <person name="Shirato S."/>
            <person name="Slamovits C.H."/>
            <person name="Spencer D.F."/>
            <person name="Suzuki S."/>
            <person name="Worden A.Z."/>
            <person name="Zauner S."/>
            <person name="Barry K."/>
            <person name="Bell C."/>
            <person name="Bharti A.K."/>
            <person name="Crow J.A."/>
            <person name="Grimwood J."/>
            <person name="Kramer R."/>
            <person name="Lindquist E."/>
            <person name="Lucas S."/>
            <person name="Salamov A."/>
            <person name="McFadden G.I."/>
            <person name="Lane C.E."/>
            <person name="Keeling P.J."/>
            <person name="Gray M.W."/>
            <person name="Grigoriev I.V."/>
            <person name="Archibald J.M."/>
        </authorList>
    </citation>
    <scope>NUCLEOTIDE SEQUENCE</scope>
    <source>
        <strain evidence="1 3">CCMP2712</strain>
    </source>
</reference>
<dbReference type="AlphaFoldDB" id="L1JQI4"/>
<dbReference type="GeneID" id="17307167"/>
<dbReference type="EMBL" id="JH992978">
    <property type="protein sequence ID" value="EKX50445.1"/>
    <property type="molecule type" value="Genomic_DNA"/>
</dbReference>
<protein>
    <recommendedName>
        <fullName evidence="4">Yippee domain-containing protein</fullName>
    </recommendedName>
</protein>
<proteinExistence type="predicted"/>
<organism evidence="1">
    <name type="scientific">Guillardia theta (strain CCMP2712)</name>
    <name type="common">Cryptophyte</name>
    <dbReference type="NCBI Taxonomy" id="905079"/>
    <lineage>
        <taxon>Eukaryota</taxon>
        <taxon>Cryptophyceae</taxon>
        <taxon>Pyrenomonadales</taxon>
        <taxon>Geminigeraceae</taxon>
        <taxon>Guillardia</taxon>
    </lineage>
</organism>
<dbReference type="RefSeq" id="XP_005837425.1">
    <property type="nucleotide sequence ID" value="XM_005837368.1"/>
</dbReference>
<feature type="non-terminal residue" evidence="1">
    <location>
        <position position="1"/>
    </location>
</feature>
<gene>
    <name evidence="1" type="ORF">GUITHDRAFT_151153</name>
</gene>
<dbReference type="EnsemblProtists" id="EKX50445">
    <property type="protein sequence ID" value="EKX50445"/>
    <property type="gene ID" value="GUITHDRAFT_151153"/>
</dbReference>
<evidence type="ECO:0000313" key="1">
    <source>
        <dbReference type="EMBL" id="EKX50445.1"/>
    </source>
</evidence>
<reference evidence="2" key="3">
    <citation type="submission" date="2016-03" db="UniProtKB">
        <authorList>
            <consortium name="EnsemblProtists"/>
        </authorList>
    </citation>
    <scope>IDENTIFICATION</scope>
</reference>